<dbReference type="SUPFAM" id="SSF47384">
    <property type="entry name" value="Homodimeric domain of signal transducing histidine kinase"/>
    <property type="match status" value="1"/>
</dbReference>
<evidence type="ECO:0000256" key="3">
    <source>
        <dbReference type="ARBA" id="ARBA00022553"/>
    </source>
</evidence>
<evidence type="ECO:0000313" key="9">
    <source>
        <dbReference type="EMBL" id="EJZ64240.1"/>
    </source>
</evidence>
<dbReference type="EMBL" id="ADLE01000009">
    <property type="protein sequence ID" value="EJZ64240.1"/>
    <property type="molecule type" value="Genomic_DNA"/>
</dbReference>
<dbReference type="STRING" id="742726.HMPREF9448_01500"/>
<evidence type="ECO:0000313" key="10">
    <source>
        <dbReference type="Proteomes" id="UP000006044"/>
    </source>
</evidence>
<dbReference type="eggNOG" id="COG5002">
    <property type="taxonomic scope" value="Bacteria"/>
</dbReference>
<dbReference type="SMART" id="SM00388">
    <property type="entry name" value="HisKA"/>
    <property type="match status" value="1"/>
</dbReference>
<name>K0XK93_9BACT</name>
<sequence>MSTEKVRKSMTFDRKLFFSIGSLFIVFIAIILLFEYNLEKENRQQSLNALLQDYNELIYSQIKNKEIDQISIDSIIQSITRKPLRVTIISAHSGKVLLESQQEKEPNSIANNHLDRPEIRSSLKNGNGYAIRYSQSFKKNFFYSAKRYDDWIIRSSLPFEREKFSILSPNNEFIYFMLAISIFAILLLYYFCHSLGKSIAALSQLSQQAEQGKPIHITIKSGVDDIGNITQSLTHIYDNLLKTKEKLSIEQEKLFKHLQFSKEGLAFFSKDKRIIMANNLFIQYLNFITDNTLSPSDYLFKEANLKKINNFISQKLYEQNEQEEFISESMVIDKGSRTFLIECIIFQDHTFEIAINDITQQEQESRLKRQLTQNIAHELKTPVSSIRGYMETILSTEMDDSRKKMFMERCYAQSKRLTDLLRDISMLNRLDESKDLYDTDNTDLQKIINEVINESQAALTEREMTVETKNLHERMSINGNYSLLYSIFRNLTDNAIAYAGIGTKITIDCYLEDSKYYYFSFSDNGIGVPEEHLNRLFERFYRVDKGRSRKLGGTGLGLAIVKNAVLFHKGEIWVKNGLSGGLNILFSLRKV</sequence>
<dbReference type="PANTHER" id="PTHR45453">
    <property type="entry name" value="PHOSPHATE REGULON SENSOR PROTEIN PHOR"/>
    <property type="match status" value="1"/>
</dbReference>
<comment type="caution">
    <text evidence="9">The sequence shown here is derived from an EMBL/GenBank/DDBJ whole genome shotgun (WGS) entry which is preliminary data.</text>
</comment>
<keyword evidence="5" id="KW-0418">Kinase</keyword>
<dbReference type="GeneID" id="77848765"/>
<evidence type="ECO:0000256" key="7">
    <source>
        <dbReference type="SAM" id="Phobius"/>
    </source>
</evidence>
<keyword evidence="7" id="KW-1133">Transmembrane helix</keyword>
<keyword evidence="3" id="KW-0597">Phosphoprotein</keyword>
<dbReference type="InterPro" id="IPR036890">
    <property type="entry name" value="HATPase_C_sf"/>
</dbReference>
<dbReference type="InterPro" id="IPR003594">
    <property type="entry name" value="HATPase_dom"/>
</dbReference>
<dbReference type="InterPro" id="IPR050351">
    <property type="entry name" value="BphY/WalK/GraS-like"/>
</dbReference>
<dbReference type="Pfam" id="PF02518">
    <property type="entry name" value="HATPase_c"/>
    <property type="match status" value="1"/>
</dbReference>
<dbReference type="GO" id="GO:0000155">
    <property type="term" value="F:phosphorelay sensor kinase activity"/>
    <property type="evidence" value="ECO:0007669"/>
    <property type="project" value="InterPro"/>
</dbReference>
<dbReference type="InterPro" id="IPR003661">
    <property type="entry name" value="HisK_dim/P_dom"/>
</dbReference>
<gene>
    <name evidence="9" type="ORF">HMPREF9448_01500</name>
</gene>
<reference evidence="9 10" key="1">
    <citation type="submission" date="2012-08" db="EMBL/GenBank/DDBJ databases">
        <title>The Genome Sequence of Barnesiella intestinihominis YIT 11860.</title>
        <authorList>
            <consortium name="The Broad Institute Genome Sequencing Platform"/>
            <person name="Earl A."/>
            <person name="Ward D."/>
            <person name="Feldgarden M."/>
            <person name="Gevers D."/>
            <person name="Morotomi M."/>
            <person name="Walker B."/>
            <person name="Young S.K."/>
            <person name="Zeng Q."/>
            <person name="Gargeya S."/>
            <person name="Fitzgerald M."/>
            <person name="Haas B."/>
            <person name="Abouelleil A."/>
            <person name="Alvarado L."/>
            <person name="Arachchi H.M."/>
            <person name="Berlin A.M."/>
            <person name="Chapman S.B."/>
            <person name="Goldberg J."/>
            <person name="Griggs A."/>
            <person name="Gujja S."/>
            <person name="Hansen M."/>
            <person name="Howarth C."/>
            <person name="Imamovic A."/>
            <person name="Larimer J."/>
            <person name="McCowen C."/>
            <person name="Montmayeur A."/>
            <person name="Murphy C."/>
            <person name="Neiman D."/>
            <person name="Pearson M."/>
            <person name="Priest M."/>
            <person name="Roberts A."/>
            <person name="Saif S."/>
            <person name="Shea T."/>
            <person name="Sisk P."/>
            <person name="Sykes S."/>
            <person name="Wortman J."/>
            <person name="Nusbaum C."/>
            <person name="Birren B."/>
        </authorList>
    </citation>
    <scope>NUCLEOTIDE SEQUENCE [LARGE SCALE GENOMIC DNA]</scope>
    <source>
        <strain evidence="9 10">YIT 11860</strain>
    </source>
</reference>
<dbReference type="PATRIC" id="fig|742726.3.peg.1578"/>
<dbReference type="PANTHER" id="PTHR45453:SF1">
    <property type="entry name" value="PHOSPHATE REGULON SENSOR PROTEIN PHOR"/>
    <property type="match status" value="1"/>
</dbReference>
<dbReference type="InterPro" id="IPR036097">
    <property type="entry name" value="HisK_dim/P_sf"/>
</dbReference>
<protein>
    <recommendedName>
        <fullName evidence="2">histidine kinase</fullName>
        <ecNumber evidence="2">2.7.13.3</ecNumber>
    </recommendedName>
</protein>
<dbReference type="GO" id="GO:0005886">
    <property type="term" value="C:plasma membrane"/>
    <property type="evidence" value="ECO:0007669"/>
    <property type="project" value="TreeGrafter"/>
</dbReference>
<keyword evidence="7" id="KW-0472">Membrane</keyword>
<evidence type="ECO:0000259" key="8">
    <source>
        <dbReference type="PROSITE" id="PS50109"/>
    </source>
</evidence>
<dbReference type="Gene3D" id="1.10.287.130">
    <property type="match status" value="1"/>
</dbReference>
<keyword evidence="7" id="KW-0812">Transmembrane</keyword>
<dbReference type="PROSITE" id="PS50109">
    <property type="entry name" value="HIS_KIN"/>
    <property type="match status" value="1"/>
</dbReference>
<dbReference type="CDD" id="cd00075">
    <property type="entry name" value="HATPase"/>
    <property type="match status" value="1"/>
</dbReference>
<dbReference type="SUPFAM" id="SSF55874">
    <property type="entry name" value="ATPase domain of HSP90 chaperone/DNA topoisomerase II/histidine kinase"/>
    <property type="match status" value="1"/>
</dbReference>
<dbReference type="GO" id="GO:0004721">
    <property type="term" value="F:phosphoprotein phosphatase activity"/>
    <property type="evidence" value="ECO:0007669"/>
    <property type="project" value="TreeGrafter"/>
</dbReference>
<dbReference type="HOGENOM" id="CLU_000445_89_2_10"/>
<dbReference type="FunFam" id="3.30.565.10:FF:000006">
    <property type="entry name" value="Sensor histidine kinase WalK"/>
    <property type="match status" value="1"/>
</dbReference>
<evidence type="ECO:0000256" key="5">
    <source>
        <dbReference type="ARBA" id="ARBA00022777"/>
    </source>
</evidence>
<dbReference type="AlphaFoldDB" id="K0XK93"/>
<accession>K0XK93</accession>
<feature type="transmembrane region" description="Helical" evidence="7">
    <location>
        <begin position="173"/>
        <end position="191"/>
    </location>
</feature>
<evidence type="ECO:0000256" key="6">
    <source>
        <dbReference type="ARBA" id="ARBA00023012"/>
    </source>
</evidence>
<keyword evidence="6" id="KW-0902">Two-component regulatory system</keyword>
<dbReference type="SMART" id="SM00387">
    <property type="entry name" value="HATPase_c"/>
    <property type="match status" value="1"/>
</dbReference>
<evidence type="ECO:0000256" key="1">
    <source>
        <dbReference type="ARBA" id="ARBA00000085"/>
    </source>
</evidence>
<dbReference type="OrthoDB" id="9813151at2"/>
<dbReference type="InterPro" id="IPR005467">
    <property type="entry name" value="His_kinase_dom"/>
</dbReference>
<evidence type="ECO:0000256" key="4">
    <source>
        <dbReference type="ARBA" id="ARBA00022679"/>
    </source>
</evidence>
<comment type="catalytic activity">
    <reaction evidence="1">
        <text>ATP + protein L-histidine = ADP + protein N-phospho-L-histidine.</text>
        <dbReference type="EC" id="2.7.13.3"/>
    </reaction>
</comment>
<keyword evidence="10" id="KW-1185">Reference proteome</keyword>
<dbReference type="Pfam" id="PF00512">
    <property type="entry name" value="HisKA"/>
    <property type="match status" value="1"/>
</dbReference>
<dbReference type="RefSeq" id="WP_008861961.1">
    <property type="nucleotide sequence ID" value="NZ_JH815204.1"/>
</dbReference>
<dbReference type="EC" id="2.7.13.3" evidence="2"/>
<organism evidence="9 10">
    <name type="scientific">Barnesiella intestinihominis YIT 11860</name>
    <dbReference type="NCBI Taxonomy" id="742726"/>
    <lineage>
        <taxon>Bacteria</taxon>
        <taxon>Pseudomonadati</taxon>
        <taxon>Bacteroidota</taxon>
        <taxon>Bacteroidia</taxon>
        <taxon>Bacteroidales</taxon>
        <taxon>Barnesiellaceae</taxon>
        <taxon>Barnesiella</taxon>
    </lineage>
</organism>
<dbReference type="Gene3D" id="3.30.565.10">
    <property type="entry name" value="Histidine kinase-like ATPase, C-terminal domain"/>
    <property type="match status" value="1"/>
</dbReference>
<proteinExistence type="predicted"/>
<evidence type="ECO:0000256" key="2">
    <source>
        <dbReference type="ARBA" id="ARBA00012438"/>
    </source>
</evidence>
<dbReference type="Proteomes" id="UP000006044">
    <property type="component" value="Unassembled WGS sequence"/>
</dbReference>
<feature type="domain" description="Histidine kinase" evidence="8">
    <location>
        <begin position="374"/>
        <end position="591"/>
    </location>
</feature>
<dbReference type="InterPro" id="IPR004358">
    <property type="entry name" value="Sig_transdc_His_kin-like_C"/>
</dbReference>
<dbReference type="CDD" id="cd00082">
    <property type="entry name" value="HisKA"/>
    <property type="match status" value="1"/>
</dbReference>
<dbReference type="PRINTS" id="PR00344">
    <property type="entry name" value="BCTRLSENSOR"/>
</dbReference>
<keyword evidence="4" id="KW-0808">Transferase</keyword>
<dbReference type="GO" id="GO:0016036">
    <property type="term" value="P:cellular response to phosphate starvation"/>
    <property type="evidence" value="ECO:0007669"/>
    <property type="project" value="TreeGrafter"/>
</dbReference>
<feature type="transmembrane region" description="Helical" evidence="7">
    <location>
        <begin position="16"/>
        <end position="34"/>
    </location>
</feature>